<proteinExistence type="inferred from homology"/>
<dbReference type="InterPro" id="IPR036388">
    <property type="entry name" value="WH-like_DNA-bd_sf"/>
</dbReference>
<dbReference type="PANTHER" id="PTHR37293:SF6">
    <property type="entry name" value="DNA REPLICATION PROTEIN DNAD"/>
    <property type="match status" value="1"/>
</dbReference>
<dbReference type="Gene3D" id="1.10.10.630">
    <property type="entry name" value="DnaD domain-like"/>
    <property type="match status" value="1"/>
</dbReference>
<evidence type="ECO:0000259" key="3">
    <source>
        <dbReference type="Pfam" id="PF07261"/>
    </source>
</evidence>
<accession>A0A947CYQ2</accession>
<protein>
    <submittedName>
        <fullName evidence="5">DnaD domain protein</fullName>
    </submittedName>
</protein>
<dbReference type="EMBL" id="JAHHQF010000114">
    <property type="protein sequence ID" value="MBT9283622.1"/>
    <property type="molecule type" value="Genomic_DNA"/>
</dbReference>
<dbReference type="InterPro" id="IPR053162">
    <property type="entry name" value="DnaD"/>
</dbReference>
<dbReference type="SUPFAM" id="SSF46785">
    <property type="entry name" value="Winged helix' DNA-binding domain"/>
    <property type="match status" value="1"/>
</dbReference>
<dbReference type="Pfam" id="PF07261">
    <property type="entry name" value="DnaB_2"/>
    <property type="match status" value="1"/>
</dbReference>
<dbReference type="SUPFAM" id="SSF158499">
    <property type="entry name" value="DnaD domain-like"/>
    <property type="match status" value="1"/>
</dbReference>
<dbReference type="Proteomes" id="UP000748108">
    <property type="component" value="Unassembled WGS sequence"/>
</dbReference>
<dbReference type="PANTHER" id="PTHR37293">
    <property type="entry name" value="PHAGE REPLICATION PROTEIN-RELATED"/>
    <property type="match status" value="1"/>
</dbReference>
<dbReference type="InterPro" id="IPR053843">
    <property type="entry name" value="DnaD_N"/>
</dbReference>
<gene>
    <name evidence="5" type="ORF">KM312_13470</name>
</gene>
<organism evidence="5 6">
    <name type="scientific">Hydrogenibacillus schlegelii</name>
    <name type="common">Bacillus schlegelii</name>
    <dbReference type="NCBI Taxonomy" id="1484"/>
    <lineage>
        <taxon>Bacteria</taxon>
        <taxon>Bacillati</taxon>
        <taxon>Bacillota</taxon>
        <taxon>Bacilli</taxon>
        <taxon>Bacillales</taxon>
        <taxon>Bacillales Family X. Incertae Sedis</taxon>
        <taxon>Hydrogenibacillus</taxon>
    </lineage>
</organism>
<feature type="compositionally biased region" description="Basic and acidic residues" evidence="2">
    <location>
        <begin position="249"/>
        <end position="259"/>
    </location>
</feature>
<evidence type="ECO:0000313" key="6">
    <source>
        <dbReference type="Proteomes" id="UP000748108"/>
    </source>
</evidence>
<dbReference type="InterPro" id="IPR036390">
    <property type="entry name" value="WH_DNA-bd_sf"/>
</dbReference>
<dbReference type="InterPro" id="IPR034829">
    <property type="entry name" value="DnaD-like_sf"/>
</dbReference>
<feature type="domain" description="DnaD N-terminal" evidence="4">
    <location>
        <begin position="18"/>
        <end position="109"/>
    </location>
</feature>
<comment type="caution">
    <text evidence="5">The sequence shown here is derived from an EMBL/GenBank/DDBJ whole genome shotgun (WGS) entry which is preliminary data.</text>
</comment>
<feature type="domain" description="DnaB/C C-terminal" evidence="3">
    <location>
        <begin position="152"/>
        <end position="221"/>
    </location>
</feature>
<dbReference type="AlphaFoldDB" id="A0A947CYQ2"/>
<dbReference type="Pfam" id="PF21984">
    <property type="entry name" value="DnaD_N"/>
    <property type="match status" value="1"/>
</dbReference>
<name>A0A947CYQ2_HYDSH</name>
<reference evidence="5" key="1">
    <citation type="journal article" date="2021" name="Microbiology">
        <title>Metagenomic Analysis of the Microbial Community in the Underground Coal Fire Area (Kemerovo Region, Russia) Revealed Predominance of Thermophilic Members of the Phyla Deinococcus-thermus, Aquificae, and Firmicutes.</title>
        <authorList>
            <person name="Kadnikov V."/>
            <person name="Mardanov A.V."/>
            <person name="Beletsky A.V."/>
            <person name="Karnachuk O.V."/>
            <person name="Ravin N.V."/>
        </authorList>
    </citation>
    <scope>NUCLEOTIDE SEQUENCE</scope>
    <source>
        <strain evidence="5">RBS10-49</strain>
    </source>
</reference>
<evidence type="ECO:0000313" key="5">
    <source>
        <dbReference type="EMBL" id="MBT9283622.1"/>
    </source>
</evidence>
<feature type="compositionally biased region" description="Acidic residues" evidence="2">
    <location>
        <begin position="268"/>
        <end position="279"/>
    </location>
</feature>
<dbReference type="InterPro" id="IPR006343">
    <property type="entry name" value="DnaB/C_C"/>
</dbReference>
<sequence length="279" mass="30659">MASPWARLLQGEILLLPAPFLGRYKALGLRDDDFLLLLHLAALEREGVRFPTPKLLAGRTALDEGAVAARLKALLDAGWLRIDIHFDADGRVVETFNLAPFYERMAAELERLAPAGTVLPEAAGTAGRRPAPLLRPAAEGGDADGGALIGRLEAAFGRPLSPMEAELVARWLKDERLSAALIEAAIEEALRFGKNSVRYVDRILFHWAEQGIDTPEAARRYALRFREGRSGERRGDDGPPDPAQGPEGRSPDGRTERRYPQFNWLVYGEEEPFDDADGG</sequence>
<evidence type="ECO:0000259" key="4">
    <source>
        <dbReference type="Pfam" id="PF21984"/>
    </source>
</evidence>
<evidence type="ECO:0000256" key="2">
    <source>
        <dbReference type="SAM" id="MobiDB-lite"/>
    </source>
</evidence>
<evidence type="ECO:0000256" key="1">
    <source>
        <dbReference type="ARBA" id="ARBA00093462"/>
    </source>
</evidence>
<dbReference type="Gene3D" id="1.10.10.10">
    <property type="entry name" value="Winged helix-like DNA-binding domain superfamily/Winged helix DNA-binding domain"/>
    <property type="match status" value="1"/>
</dbReference>
<feature type="region of interest" description="Disordered" evidence="2">
    <location>
        <begin position="227"/>
        <end position="279"/>
    </location>
</feature>
<dbReference type="NCBIfam" id="TIGR01446">
    <property type="entry name" value="DnaD_dom"/>
    <property type="match status" value="1"/>
</dbReference>
<feature type="compositionally biased region" description="Basic and acidic residues" evidence="2">
    <location>
        <begin position="227"/>
        <end position="237"/>
    </location>
</feature>
<comment type="similarity">
    <text evidence="1">Belongs to the DnaB/DnaD family.</text>
</comment>